<dbReference type="InterPro" id="IPR016040">
    <property type="entry name" value="NAD(P)-bd_dom"/>
</dbReference>
<dbReference type="SUPFAM" id="SSF51735">
    <property type="entry name" value="NAD(P)-binding Rossmann-fold domains"/>
    <property type="match status" value="1"/>
</dbReference>
<dbReference type="EMBL" id="WUMU01000017">
    <property type="protein sequence ID" value="MXN19190.1"/>
    <property type="molecule type" value="Genomic_DNA"/>
</dbReference>
<protein>
    <submittedName>
        <fullName evidence="2">NAD(P)H-binding protein</fullName>
    </submittedName>
</protein>
<reference evidence="2 3" key="1">
    <citation type="submission" date="2019-12" db="EMBL/GenBank/DDBJ databases">
        <authorList>
            <person name="Li M."/>
        </authorList>
    </citation>
    <scope>NUCLEOTIDE SEQUENCE [LARGE SCALE GENOMIC DNA]</scope>
    <source>
        <strain evidence="2 3">GBMRC 2024</strain>
    </source>
</reference>
<dbReference type="Gene3D" id="3.40.50.720">
    <property type="entry name" value="NAD(P)-binding Rossmann-like Domain"/>
    <property type="match status" value="1"/>
</dbReference>
<dbReference type="GO" id="GO:0005737">
    <property type="term" value="C:cytoplasm"/>
    <property type="evidence" value="ECO:0007669"/>
    <property type="project" value="TreeGrafter"/>
</dbReference>
<accession>A0A6L7G7A4</accession>
<dbReference type="PANTHER" id="PTHR48079">
    <property type="entry name" value="PROTEIN YEEZ"/>
    <property type="match status" value="1"/>
</dbReference>
<dbReference type="Pfam" id="PF13460">
    <property type="entry name" value="NAD_binding_10"/>
    <property type="match status" value="1"/>
</dbReference>
<evidence type="ECO:0000313" key="2">
    <source>
        <dbReference type="EMBL" id="MXN19190.1"/>
    </source>
</evidence>
<dbReference type="GO" id="GO:0004029">
    <property type="term" value="F:aldehyde dehydrogenase (NAD+) activity"/>
    <property type="evidence" value="ECO:0007669"/>
    <property type="project" value="TreeGrafter"/>
</dbReference>
<dbReference type="RefSeq" id="WP_160895316.1">
    <property type="nucleotide sequence ID" value="NZ_WUMU01000017.1"/>
</dbReference>
<gene>
    <name evidence="2" type="ORF">GR170_15215</name>
</gene>
<keyword evidence="3" id="KW-1185">Reference proteome</keyword>
<evidence type="ECO:0000313" key="3">
    <source>
        <dbReference type="Proteomes" id="UP000477911"/>
    </source>
</evidence>
<dbReference type="InterPro" id="IPR051783">
    <property type="entry name" value="NAD(P)-dependent_oxidoreduct"/>
</dbReference>
<name>A0A6L7G7A4_9RHOB</name>
<organism evidence="2 3">
    <name type="scientific">Pseudooceanicola albus</name>
    <dbReference type="NCBI Taxonomy" id="2692189"/>
    <lineage>
        <taxon>Bacteria</taxon>
        <taxon>Pseudomonadati</taxon>
        <taxon>Pseudomonadota</taxon>
        <taxon>Alphaproteobacteria</taxon>
        <taxon>Rhodobacterales</taxon>
        <taxon>Paracoccaceae</taxon>
        <taxon>Pseudooceanicola</taxon>
    </lineage>
</organism>
<dbReference type="PANTHER" id="PTHR48079:SF6">
    <property type="entry name" value="NAD(P)-BINDING DOMAIN-CONTAINING PROTEIN-RELATED"/>
    <property type="match status" value="1"/>
</dbReference>
<dbReference type="Proteomes" id="UP000477911">
    <property type="component" value="Unassembled WGS sequence"/>
</dbReference>
<dbReference type="AlphaFoldDB" id="A0A6L7G7A4"/>
<sequence>MSDTSHRLTIAVLGANGRLGSSVACAAAARGHHVIAVTRTGRLAAEVAGAPGRPEPRAADALQAGSLAGAIRGADVVVNALNPVYTDWPKTVRPMARNVIAACAATGAHHLFPGNVYNYGAGMPAVLRADTPQVPTARKGVIRRDVEALLRQAAAEGRVRTTILRAGDFYGGPRPGGSWFDLAVASRLGKGRFVYPGPMDLPHAWAYLPDLARAFVALAEAHAALPDFADLGFAGHVLTGARMKALLEGAAGRPLKPARFPWTAIRALSLVHPMSREIAEMAYLWSTPHALDGADLEALIGALPQTPPEAAVAGALAAMQAVPKAA</sequence>
<comment type="caution">
    <text evidence="2">The sequence shown here is derived from an EMBL/GenBank/DDBJ whole genome shotgun (WGS) entry which is preliminary data.</text>
</comment>
<dbReference type="InterPro" id="IPR036291">
    <property type="entry name" value="NAD(P)-bd_dom_sf"/>
</dbReference>
<feature type="domain" description="NAD(P)-binding" evidence="1">
    <location>
        <begin position="14"/>
        <end position="113"/>
    </location>
</feature>
<proteinExistence type="predicted"/>
<evidence type="ECO:0000259" key="1">
    <source>
        <dbReference type="Pfam" id="PF13460"/>
    </source>
</evidence>